<evidence type="ECO:0000256" key="1">
    <source>
        <dbReference type="SAM" id="MobiDB-lite"/>
    </source>
</evidence>
<feature type="compositionally biased region" description="Low complexity" evidence="1">
    <location>
        <begin position="335"/>
        <end position="348"/>
    </location>
</feature>
<accession>A0A1I8JMW5</accession>
<organism evidence="2 3">
    <name type="scientific">Macrostomum lignano</name>
    <dbReference type="NCBI Taxonomy" id="282301"/>
    <lineage>
        <taxon>Eukaryota</taxon>
        <taxon>Metazoa</taxon>
        <taxon>Spiralia</taxon>
        <taxon>Lophotrochozoa</taxon>
        <taxon>Platyhelminthes</taxon>
        <taxon>Rhabditophora</taxon>
        <taxon>Macrostomorpha</taxon>
        <taxon>Macrostomida</taxon>
        <taxon>Macrostomidae</taxon>
        <taxon>Macrostomum</taxon>
    </lineage>
</organism>
<feature type="region of interest" description="Disordered" evidence="1">
    <location>
        <begin position="517"/>
        <end position="543"/>
    </location>
</feature>
<feature type="compositionally biased region" description="Low complexity" evidence="1">
    <location>
        <begin position="277"/>
        <end position="288"/>
    </location>
</feature>
<keyword evidence="2" id="KW-1185">Reference proteome</keyword>
<proteinExistence type="predicted"/>
<reference evidence="3" key="1">
    <citation type="submission" date="2016-11" db="UniProtKB">
        <authorList>
            <consortium name="WormBaseParasite"/>
        </authorList>
    </citation>
    <scope>IDENTIFICATION</scope>
</reference>
<sequence>TFSSSTPPQHPAGSSGGAAAAETLQSLLRSPAVNGRASRLDEFLHTNHQPPQPQPRMQSRSLDRITRYAQPRAPRASRGSLRRQQQKQQPQGFAFSSPTCADSIMTRSLPPPSAVAMATTLGDVAFSGQTASRLAHFESLNSRLRSLMAARQAELERDRAYLLKCQKGSPTRSPNRLCAPPAWPRTLLLRHLTLLARQVSGVQRVGSLARAPAAVHRSDFQSATIRYHGNLHPHDYVAALGPVHRTAKRTIDSLATPKAFKVKLQDFDGGSPDGVRPNPANCPAEPAAAVPPPAAATAAKKPRSLLGRLARMKTRSAAAGSQQPPAKADFDGAEETPAATAAEAPVEARGGSELVGSRTAGRHFASFSSAAAADEAPAAVRHWRASAAGGAEQPVFARQSSTLQLQQRSQQPGLTIPTSALEAKPATGLGTRAPPAELSSGDLPPRAACRNAWPVFLAPLSRPRRPTRAPAPSRRPQLRQRQSCSQRLSQVENEAGFLGFRSSRILVYPISRQLPSCGPANGSREDSDGIASPSATADAEEAGAPVALRSAAPTPPGNSTARSDRWPLGRLVCGFERLWARATQTRIVTMQI</sequence>
<protein>
    <submittedName>
        <fullName evidence="3">Protein kinase domain-containing protein</fullName>
    </submittedName>
</protein>
<feature type="region of interest" description="Disordered" evidence="1">
    <location>
        <begin position="391"/>
        <end position="444"/>
    </location>
</feature>
<feature type="region of interest" description="Disordered" evidence="1">
    <location>
        <begin position="1"/>
        <end position="107"/>
    </location>
</feature>
<dbReference type="AlphaFoldDB" id="A0A1I8JMW5"/>
<feature type="region of interest" description="Disordered" evidence="1">
    <location>
        <begin position="460"/>
        <end position="486"/>
    </location>
</feature>
<dbReference type="Proteomes" id="UP000095280">
    <property type="component" value="Unplaced"/>
</dbReference>
<evidence type="ECO:0000313" key="3">
    <source>
        <dbReference type="WBParaSite" id="snap_masked-unitig_15989-processed-gene-0.0-mRNA-1"/>
    </source>
</evidence>
<feature type="compositionally biased region" description="Low complexity" evidence="1">
    <location>
        <begin position="468"/>
        <end position="486"/>
    </location>
</feature>
<dbReference type="WBParaSite" id="snap_masked-unitig_15989-processed-gene-0.0-mRNA-1">
    <property type="protein sequence ID" value="snap_masked-unitig_15989-processed-gene-0.0-mRNA-1"/>
    <property type="gene ID" value="snap_masked-unitig_15989-processed-gene-0.0"/>
</dbReference>
<evidence type="ECO:0000313" key="2">
    <source>
        <dbReference type="Proteomes" id="UP000095280"/>
    </source>
</evidence>
<name>A0A1I8JMW5_9PLAT</name>
<feature type="compositionally biased region" description="Low complexity" evidence="1">
    <location>
        <begin position="398"/>
        <end position="411"/>
    </location>
</feature>
<feature type="region of interest" description="Disordered" evidence="1">
    <location>
        <begin position="265"/>
        <end position="352"/>
    </location>
</feature>